<dbReference type="SUPFAM" id="SSF57850">
    <property type="entry name" value="RING/U-box"/>
    <property type="match status" value="1"/>
</dbReference>
<keyword evidence="4" id="KW-0479">Metal-binding</keyword>
<evidence type="ECO:0000256" key="5">
    <source>
        <dbReference type="ARBA" id="ARBA00022771"/>
    </source>
</evidence>
<feature type="compositionally biased region" description="Polar residues" evidence="9">
    <location>
        <begin position="99"/>
        <end position="108"/>
    </location>
</feature>
<evidence type="ECO:0000256" key="4">
    <source>
        <dbReference type="ARBA" id="ARBA00022723"/>
    </source>
</evidence>
<dbReference type="PROSITE" id="PS50089">
    <property type="entry name" value="ZF_RING_2"/>
    <property type="match status" value="1"/>
</dbReference>
<keyword evidence="6" id="KW-0833">Ubl conjugation pathway</keyword>
<name>A0A8K0NRB5_9TREE</name>
<comment type="caution">
    <text evidence="11">The sequence shown here is derived from an EMBL/GenBank/DDBJ whole genome shotgun (WGS) entry which is preliminary data.</text>
</comment>
<dbReference type="EMBL" id="JABELV010000038">
    <property type="protein sequence ID" value="KAG7562156.1"/>
    <property type="molecule type" value="Genomic_DNA"/>
</dbReference>
<comment type="catalytic activity">
    <reaction evidence="1">
        <text>S-ubiquitinyl-[E2 ubiquitin-conjugating enzyme]-L-cysteine + [acceptor protein]-L-lysine = [E2 ubiquitin-conjugating enzyme]-L-cysteine + N(6)-ubiquitinyl-[acceptor protein]-L-lysine.</text>
        <dbReference type="EC" id="2.3.2.27"/>
    </reaction>
</comment>
<feature type="compositionally biased region" description="Basic and acidic residues" evidence="9">
    <location>
        <begin position="187"/>
        <end position="216"/>
    </location>
</feature>
<evidence type="ECO:0000256" key="2">
    <source>
        <dbReference type="ARBA" id="ARBA00012483"/>
    </source>
</evidence>
<dbReference type="GO" id="GO:0016567">
    <property type="term" value="P:protein ubiquitination"/>
    <property type="evidence" value="ECO:0007669"/>
    <property type="project" value="TreeGrafter"/>
</dbReference>
<evidence type="ECO:0000256" key="8">
    <source>
        <dbReference type="PROSITE-ProRule" id="PRU00175"/>
    </source>
</evidence>
<feature type="compositionally biased region" description="Low complexity" evidence="9">
    <location>
        <begin position="71"/>
        <end position="86"/>
    </location>
</feature>
<evidence type="ECO:0000256" key="3">
    <source>
        <dbReference type="ARBA" id="ARBA00022679"/>
    </source>
</evidence>
<protein>
    <recommendedName>
        <fullName evidence="2">RING-type E3 ubiquitin transferase</fullName>
        <ecNumber evidence="2">2.3.2.27</ecNumber>
    </recommendedName>
</protein>
<dbReference type="CDD" id="cd16667">
    <property type="entry name" value="RING-H2_RNF126-like"/>
    <property type="match status" value="1"/>
</dbReference>
<dbReference type="SMART" id="SM00184">
    <property type="entry name" value="RING"/>
    <property type="match status" value="1"/>
</dbReference>
<dbReference type="AlphaFoldDB" id="A0A8K0NRB5"/>
<dbReference type="GO" id="GO:0008270">
    <property type="term" value="F:zinc ion binding"/>
    <property type="evidence" value="ECO:0007669"/>
    <property type="project" value="UniProtKB-KW"/>
</dbReference>
<evidence type="ECO:0000256" key="9">
    <source>
        <dbReference type="SAM" id="MobiDB-lite"/>
    </source>
</evidence>
<feature type="region of interest" description="Disordered" evidence="9">
    <location>
        <begin position="406"/>
        <end position="426"/>
    </location>
</feature>
<dbReference type="GO" id="GO:0005737">
    <property type="term" value="C:cytoplasm"/>
    <property type="evidence" value="ECO:0007669"/>
    <property type="project" value="TreeGrafter"/>
</dbReference>
<keyword evidence="12" id="KW-1185">Reference proteome</keyword>
<reference evidence="11" key="1">
    <citation type="submission" date="2020-04" db="EMBL/GenBank/DDBJ databases">
        <title>Analysis of mating type loci in Filobasidium floriforme.</title>
        <authorList>
            <person name="Nowrousian M."/>
        </authorList>
    </citation>
    <scope>NUCLEOTIDE SEQUENCE</scope>
    <source>
        <strain evidence="11">CBS 6242</strain>
    </source>
</reference>
<organism evidence="11 12">
    <name type="scientific">Filobasidium floriforme</name>
    <dbReference type="NCBI Taxonomy" id="5210"/>
    <lineage>
        <taxon>Eukaryota</taxon>
        <taxon>Fungi</taxon>
        <taxon>Dikarya</taxon>
        <taxon>Basidiomycota</taxon>
        <taxon>Agaricomycotina</taxon>
        <taxon>Tremellomycetes</taxon>
        <taxon>Filobasidiales</taxon>
        <taxon>Filobasidiaceae</taxon>
        <taxon>Filobasidium</taxon>
    </lineage>
</organism>
<dbReference type="Pfam" id="PF13639">
    <property type="entry name" value="zf-RING_2"/>
    <property type="match status" value="1"/>
</dbReference>
<evidence type="ECO:0000313" key="12">
    <source>
        <dbReference type="Proteomes" id="UP000812966"/>
    </source>
</evidence>
<evidence type="ECO:0000256" key="7">
    <source>
        <dbReference type="ARBA" id="ARBA00022833"/>
    </source>
</evidence>
<sequence length="548" mass="58404">MPPIPPQSRWHCYACNSYFAEPVRNSEEDLPLCPNCTSDVVVDRDTAESEDGWQTDGSADRELENPPSPGSGPVFPGGSSFFNPPSMVNNRPTEPRPTASRTTATNPSVGGGWMDMIGSVLGMTGTGEGDEGRSGQGTSTGGPAIRTFRFGTPGGGGTVAGGSISFGGPSRLARGPDGRFPLMGSPDEERSNLDNDGRPPDRGANRNRNDPARQEADDLGDILTGLMGGGSMHRVGGRGDGPAVFTNARPAGMTPNRPDTLEGMLQAMMLHMMHPQDDEVPWFMQGAGLGGGDRGRLGDYVYTQEGFDEIMESMLEAAAQHNHPPPASETVIEGLPRLRLDQETLDSIQQTNSSCNICFDDFQLDEEVVKIPCKHLFHTPCLVPWLKQNGTCPVCRFSLVPDAEARQSASSSDRTGGAPPTGSVNPFAAVLSGLSGLLQTQRAPVASTSEQPASTQDTQPRDLPQVDESSQGEGPASATALPLVTVESDTTMASPTAQSGREVESTPQTPAPAPYASAIPSDYRETMRRREQDMRERRAQSRDQPDHE</sequence>
<dbReference type="Proteomes" id="UP000812966">
    <property type="component" value="Unassembled WGS sequence"/>
</dbReference>
<dbReference type="InterPro" id="IPR001841">
    <property type="entry name" value="Znf_RING"/>
</dbReference>
<evidence type="ECO:0000256" key="6">
    <source>
        <dbReference type="ARBA" id="ARBA00022786"/>
    </source>
</evidence>
<proteinExistence type="predicted"/>
<dbReference type="GO" id="GO:0061630">
    <property type="term" value="F:ubiquitin protein ligase activity"/>
    <property type="evidence" value="ECO:0007669"/>
    <property type="project" value="UniProtKB-EC"/>
</dbReference>
<feature type="compositionally biased region" description="Polar residues" evidence="9">
    <location>
        <begin position="487"/>
        <end position="499"/>
    </location>
</feature>
<gene>
    <name evidence="11" type="ORF">FFLO_02438</name>
</gene>
<dbReference type="EC" id="2.3.2.27" evidence="2"/>
<feature type="region of interest" description="Disordered" evidence="9">
    <location>
        <begin position="440"/>
        <end position="548"/>
    </location>
</feature>
<dbReference type="PANTHER" id="PTHR15710:SF243">
    <property type="entry name" value="E3 UBIQUITIN-PROTEIN LIGASE PRAJA-2 ISOFORM X1"/>
    <property type="match status" value="1"/>
</dbReference>
<keyword evidence="7" id="KW-0862">Zinc</keyword>
<dbReference type="PANTHER" id="PTHR15710">
    <property type="entry name" value="E3 UBIQUITIN-PROTEIN LIGASE PRAJA"/>
    <property type="match status" value="1"/>
</dbReference>
<dbReference type="Gene3D" id="3.30.40.10">
    <property type="entry name" value="Zinc/RING finger domain, C3HC4 (zinc finger)"/>
    <property type="match status" value="1"/>
</dbReference>
<evidence type="ECO:0000256" key="1">
    <source>
        <dbReference type="ARBA" id="ARBA00000900"/>
    </source>
</evidence>
<accession>A0A8K0NRB5</accession>
<feature type="compositionally biased region" description="Basic and acidic residues" evidence="9">
    <location>
        <begin position="522"/>
        <end position="548"/>
    </location>
</feature>
<evidence type="ECO:0000259" key="10">
    <source>
        <dbReference type="PROSITE" id="PS50089"/>
    </source>
</evidence>
<dbReference type="OrthoDB" id="8062037at2759"/>
<feature type="compositionally biased region" description="Polar residues" evidence="9">
    <location>
        <begin position="440"/>
        <end position="458"/>
    </location>
</feature>
<dbReference type="FunFam" id="3.30.40.10:FF:000127">
    <property type="entry name" value="E3 ubiquitin-protein ligase RNF181"/>
    <property type="match status" value="1"/>
</dbReference>
<evidence type="ECO:0000313" key="11">
    <source>
        <dbReference type="EMBL" id="KAG7562156.1"/>
    </source>
</evidence>
<keyword evidence="3" id="KW-0808">Transferase</keyword>
<keyword evidence="5 8" id="KW-0863">Zinc-finger</keyword>
<feature type="domain" description="RING-type" evidence="10">
    <location>
        <begin position="355"/>
        <end position="396"/>
    </location>
</feature>
<dbReference type="InterPro" id="IPR013083">
    <property type="entry name" value="Znf_RING/FYVE/PHD"/>
</dbReference>
<feature type="region of interest" description="Disordered" evidence="9">
    <location>
        <begin position="44"/>
        <end position="216"/>
    </location>
</feature>